<dbReference type="AlphaFoldDB" id="A0A4Q9NNR2"/>
<name>A0A4Q9NNR2_9APHY</name>
<evidence type="ECO:0000313" key="2">
    <source>
        <dbReference type="Proteomes" id="UP000292082"/>
    </source>
</evidence>
<dbReference type="Proteomes" id="UP000292082">
    <property type="component" value="Unassembled WGS sequence"/>
</dbReference>
<protein>
    <submittedName>
        <fullName evidence="1">Uncharacterized protein</fullName>
    </submittedName>
</protein>
<dbReference type="EMBL" id="ML145276">
    <property type="protein sequence ID" value="TBU51940.1"/>
    <property type="molecule type" value="Genomic_DNA"/>
</dbReference>
<sequence length="163" mass="18530">MGIDNTGHLLIFHPHHHLHRRIVTSASAFASRLFRGCFNTTSAFMRCSVAKTPALPSPEIRQLRIRLWCHAEIYGLRALRGAWTMSNPLINLTGIRPRLRRDCSLLGLVRTRHSTCGGRNIGRAVFVHPLDARADRSENTSASCRILKIRLLRLPSRSYRLSR</sequence>
<proteinExistence type="predicted"/>
<evidence type="ECO:0000313" key="1">
    <source>
        <dbReference type="EMBL" id="TBU51940.1"/>
    </source>
</evidence>
<gene>
    <name evidence="1" type="ORF">BD310DRAFT_275898</name>
</gene>
<keyword evidence="2" id="KW-1185">Reference proteome</keyword>
<reference evidence="1 2" key="1">
    <citation type="submission" date="2019-01" db="EMBL/GenBank/DDBJ databases">
        <title>Draft genome sequences of three monokaryotic isolates of the white-rot basidiomycete fungus Dichomitus squalens.</title>
        <authorList>
            <consortium name="DOE Joint Genome Institute"/>
            <person name="Lopez S.C."/>
            <person name="Andreopoulos B."/>
            <person name="Pangilinan J."/>
            <person name="Lipzen A."/>
            <person name="Riley R."/>
            <person name="Ahrendt S."/>
            <person name="Ng V."/>
            <person name="Barry K."/>
            <person name="Daum C."/>
            <person name="Grigoriev I.V."/>
            <person name="Hilden K.S."/>
            <person name="Makela M.R."/>
            <person name="de Vries R.P."/>
        </authorList>
    </citation>
    <scope>NUCLEOTIDE SEQUENCE [LARGE SCALE GENOMIC DNA]</scope>
    <source>
        <strain evidence="1 2">CBS 464.89</strain>
    </source>
</reference>
<organism evidence="1 2">
    <name type="scientific">Dichomitus squalens</name>
    <dbReference type="NCBI Taxonomy" id="114155"/>
    <lineage>
        <taxon>Eukaryota</taxon>
        <taxon>Fungi</taxon>
        <taxon>Dikarya</taxon>
        <taxon>Basidiomycota</taxon>
        <taxon>Agaricomycotina</taxon>
        <taxon>Agaricomycetes</taxon>
        <taxon>Polyporales</taxon>
        <taxon>Polyporaceae</taxon>
        <taxon>Dichomitus</taxon>
    </lineage>
</organism>
<accession>A0A4Q9NNR2</accession>